<accession>A0A2C8Z6G8</accession>
<keyword evidence="2" id="KW-1185">Reference proteome</keyword>
<proteinExistence type="predicted"/>
<sequence length="276" mass="30842">MAGIRLVGGVALSLRFFDRGTAQGLDPFYVRPGSDEAVTAAAARVAQRHDWDSAWPNFEVTTADALHTHWRAVKWDTTYASDGIVIQVASKDALLAMKLRANRPGRNTRDIRLLLSLCETATLDEAGDFCGISIRVVARFTSRGNSFDDSLHRYSRDAKAVGAGQSLLSHQHNYERLPALHRHVGNIEVSMRHRGHAQSRAFWRNFGDVRMSPGDRRSPRINRPGVRIPSCAPMTLNRMRFVTLGQPGVFGGKVRRFSWRRVAATLICLRMTHAPM</sequence>
<evidence type="ECO:0000313" key="2">
    <source>
        <dbReference type="Proteomes" id="UP000219440"/>
    </source>
</evidence>
<organism evidence="1 2">
    <name type="scientific">Salinibacterium xinjiangense</name>
    <dbReference type="NCBI Taxonomy" id="386302"/>
    <lineage>
        <taxon>Bacteria</taxon>
        <taxon>Bacillati</taxon>
        <taxon>Actinomycetota</taxon>
        <taxon>Actinomycetes</taxon>
        <taxon>Micrococcales</taxon>
        <taxon>Microbacteriaceae</taxon>
        <taxon>Salinibacterium</taxon>
    </lineage>
</organism>
<evidence type="ECO:0000313" key="1">
    <source>
        <dbReference type="EMBL" id="SOE59346.1"/>
    </source>
</evidence>
<gene>
    <name evidence="1" type="ORF">SAMN06296378_0926</name>
</gene>
<dbReference type="Proteomes" id="UP000219440">
    <property type="component" value="Unassembled WGS sequence"/>
</dbReference>
<dbReference type="AlphaFoldDB" id="A0A2C8Z6G8"/>
<protein>
    <submittedName>
        <fullName evidence="1">Uncharacterized protein</fullName>
    </submittedName>
</protein>
<name>A0A2C8Z6G8_9MICO</name>
<reference evidence="1 2" key="1">
    <citation type="submission" date="2017-09" db="EMBL/GenBank/DDBJ databases">
        <authorList>
            <person name="Ehlers B."/>
            <person name="Leendertz F.H."/>
        </authorList>
    </citation>
    <scope>NUCLEOTIDE SEQUENCE [LARGE SCALE GENOMIC DNA]</scope>
    <source>
        <strain evidence="1 2">CGMCC 1.05381</strain>
    </source>
</reference>
<dbReference type="EMBL" id="OCST01000002">
    <property type="protein sequence ID" value="SOE59346.1"/>
    <property type="molecule type" value="Genomic_DNA"/>
</dbReference>